<evidence type="ECO:0000313" key="13">
    <source>
        <dbReference type="EMBL" id="CAD5220040.1"/>
    </source>
</evidence>
<dbReference type="PANTHER" id="PTHR11309">
    <property type="entry name" value="FRIZZLED"/>
    <property type="match status" value="1"/>
</dbReference>
<evidence type="ECO:0000256" key="8">
    <source>
        <dbReference type="ARBA" id="ARBA00023157"/>
    </source>
</evidence>
<dbReference type="EMBL" id="CAJFDH010000004">
    <property type="protein sequence ID" value="CAD5220040.1"/>
    <property type="molecule type" value="Genomic_DNA"/>
</dbReference>
<reference evidence="13" key="1">
    <citation type="submission" date="2020-09" db="EMBL/GenBank/DDBJ databases">
        <authorList>
            <person name="Kikuchi T."/>
        </authorList>
    </citation>
    <scope>NUCLEOTIDE SEQUENCE</scope>
    <source>
        <strain evidence="13">SH1</strain>
    </source>
</reference>
<dbReference type="Gene3D" id="1.10.2000.10">
    <property type="entry name" value="Frizzled cysteine-rich domain"/>
    <property type="match status" value="1"/>
</dbReference>
<feature type="disulfide bond" evidence="9">
    <location>
        <begin position="46"/>
        <end position="92"/>
    </location>
</feature>
<keyword evidence="6 10" id="KW-0732">Signal</keyword>
<keyword evidence="5" id="KW-0879">Wnt signaling pathway</keyword>
<dbReference type="PANTHER" id="PTHR11309:SF148">
    <property type="entry name" value="SECRETED FRIZZLED-RELATED PROTEIN 1"/>
    <property type="match status" value="1"/>
</dbReference>
<dbReference type="InterPro" id="IPR001134">
    <property type="entry name" value="Netrin_domain"/>
</dbReference>
<dbReference type="Proteomes" id="UP000783686">
    <property type="component" value="Unassembled WGS sequence"/>
</dbReference>
<dbReference type="InterPro" id="IPR036790">
    <property type="entry name" value="Frizzled_dom_sf"/>
</dbReference>
<dbReference type="Proteomes" id="UP000614601">
    <property type="component" value="Unassembled WGS sequence"/>
</dbReference>
<evidence type="ECO:0000256" key="1">
    <source>
        <dbReference type="ARBA" id="ARBA00004613"/>
    </source>
</evidence>
<keyword evidence="14" id="KW-1185">Reference proteome</keyword>
<evidence type="ECO:0000259" key="11">
    <source>
        <dbReference type="PROSITE" id="PS50038"/>
    </source>
</evidence>
<comment type="similarity">
    <text evidence="2">Belongs to the secreted frizzled-related protein (sFRP) family.</text>
</comment>
<evidence type="ECO:0000256" key="6">
    <source>
        <dbReference type="ARBA" id="ARBA00022729"/>
    </source>
</evidence>
<dbReference type="GO" id="GO:0030154">
    <property type="term" value="P:cell differentiation"/>
    <property type="evidence" value="ECO:0007669"/>
    <property type="project" value="UniProtKB-KW"/>
</dbReference>
<dbReference type="GO" id="GO:0005615">
    <property type="term" value="C:extracellular space"/>
    <property type="evidence" value="ECO:0007669"/>
    <property type="project" value="TreeGrafter"/>
</dbReference>
<name>A0A811KW44_9BILA</name>
<accession>A0A811KW44</accession>
<dbReference type="EMBL" id="CAJFCW020000004">
    <property type="protein sequence ID" value="CAG9113156.1"/>
    <property type="molecule type" value="Genomic_DNA"/>
</dbReference>
<proteinExistence type="inferred from homology"/>
<evidence type="ECO:0000256" key="4">
    <source>
        <dbReference type="ARBA" id="ARBA00022525"/>
    </source>
</evidence>
<dbReference type="SMART" id="SM00063">
    <property type="entry name" value="FRI"/>
    <property type="match status" value="1"/>
</dbReference>
<dbReference type="InterPro" id="IPR015526">
    <property type="entry name" value="Frizzled/SFRP"/>
</dbReference>
<dbReference type="GO" id="GO:0035567">
    <property type="term" value="P:non-canonical Wnt signaling pathway"/>
    <property type="evidence" value="ECO:0007669"/>
    <property type="project" value="TreeGrafter"/>
</dbReference>
<dbReference type="OrthoDB" id="10053709at2759"/>
<protein>
    <recommendedName>
        <fullName evidence="15">Secreted frizzled-related protein 1</fullName>
    </recommendedName>
</protein>
<dbReference type="InterPro" id="IPR020067">
    <property type="entry name" value="Frizzled_dom"/>
</dbReference>
<feature type="signal peptide" evidence="10">
    <location>
        <begin position="1"/>
        <end position="16"/>
    </location>
</feature>
<keyword evidence="7" id="KW-0221">Differentiation</keyword>
<keyword evidence="4" id="KW-0964">Secreted</keyword>
<evidence type="ECO:0000256" key="2">
    <source>
        <dbReference type="ARBA" id="ARBA00010054"/>
    </source>
</evidence>
<feature type="disulfide bond" evidence="9">
    <location>
        <begin position="83"/>
        <end position="121"/>
    </location>
</feature>
<feature type="disulfide bond" evidence="9">
    <location>
        <begin position="114"/>
        <end position="138"/>
    </location>
</feature>
<dbReference type="FunFam" id="1.10.2000.10:FF:000001">
    <property type="entry name" value="secreted frizzled-related protein 2"/>
    <property type="match status" value="1"/>
</dbReference>
<feature type="chain" id="PRO_5036221195" description="Secreted frizzled-related protein 1" evidence="10">
    <location>
        <begin position="17"/>
        <end position="314"/>
    </location>
</feature>
<evidence type="ECO:0000256" key="3">
    <source>
        <dbReference type="ARBA" id="ARBA00022473"/>
    </source>
</evidence>
<dbReference type="AlphaFoldDB" id="A0A811KW44"/>
<comment type="caution">
    <text evidence="9">Lacks conserved residue(s) required for the propagation of feature annotation.</text>
</comment>
<gene>
    <name evidence="13" type="ORF">BOKJ2_LOCUS8745</name>
</gene>
<evidence type="ECO:0000256" key="7">
    <source>
        <dbReference type="ARBA" id="ARBA00022782"/>
    </source>
</evidence>
<keyword evidence="8 9" id="KW-1015">Disulfide bond</keyword>
<organism evidence="13 14">
    <name type="scientific">Bursaphelenchus okinawaensis</name>
    <dbReference type="NCBI Taxonomy" id="465554"/>
    <lineage>
        <taxon>Eukaryota</taxon>
        <taxon>Metazoa</taxon>
        <taxon>Ecdysozoa</taxon>
        <taxon>Nematoda</taxon>
        <taxon>Chromadorea</taxon>
        <taxon>Rhabditida</taxon>
        <taxon>Tylenchina</taxon>
        <taxon>Tylenchomorpha</taxon>
        <taxon>Aphelenchoidea</taxon>
        <taxon>Aphelenchoididae</taxon>
        <taxon>Bursaphelenchus</taxon>
    </lineage>
</organism>
<keyword evidence="3" id="KW-0217">Developmental protein</keyword>
<feature type="domain" description="NTR" evidence="12">
    <location>
        <begin position="166"/>
        <end position="295"/>
    </location>
</feature>
<evidence type="ECO:0000256" key="5">
    <source>
        <dbReference type="ARBA" id="ARBA00022687"/>
    </source>
</evidence>
<dbReference type="PROSITE" id="PS50038">
    <property type="entry name" value="FZ"/>
    <property type="match status" value="1"/>
</dbReference>
<dbReference type="Pfam" id="PF01392">
    <property type="entry name" value="Fz"/>
    <property type="match status" value="1"/>
</dbReference>
<evidence type="ECO:0008006" key="15">
    <source>
        <dbReference type="Google" id="ProtNLM"/>
    </source>
</evidence>
<evidence type="ECO:0000313" key="14">
    <source>
        <dbReference type="Proteomes" id="UP000614601"/>
    </source>
</evidence>
<comment type="caution">
    <text evidence="13">The sequence shown here is derived from an EMBL/GenBank/DDBJ whole genome shotgun (WGS) entry which is preliminary data.</text>
</comment>
<dbReference type="GO" id="GO:0060070">
    <property type="term" value="P:canonical Wnt signaling pathway"/>
    <property type="evidence" value="ECO:0007669"/>
    <property type="project" value="TreeGrafter"/>
</dbReference>
<comment type="subcellular location">
    <subcellularLocation>
        <location evidence="1">Secreted</location>
    </subcellularLocation>
</comment>
<evidence type="ECO:0000256" key="10">
    <source>
        <dbReference type="SAM" id="SignalP"/>
    </source>
</evidence>
<dbReference type="SUPFAM" id="SSF63501">
    <property type="entry name" value="Frizzled cysteine-rich domain"/>
    <property type="match status" value="1"/>
</dbReference>
<dbReference type="GO" id="GO:0017147">
    <property type="term" value="F:Wnt-protein binding"/>
    <property type="evidence" value="ECO:0007669"/>
    <property type="project" value="TreeGrafter"/>
</dbReference>
<dbReference type="PROSITE" id="PS50189">
    <property type="entry name" value="NTR"/>
    <property type="match status" value="1"/>
</dbReference>
<feature type="domain" description="FZ" evidence="11">
    <location>
        <begin position="31"/>
        <end position="151"/>
    </location>
</feature>
<evidence type="ECO:0000259" key="12">
    <source>
        <dbReference type="PROSITE" id="PS50189"/>
    </source>
</evidence>
<evidence type="ECO:0000256" key="9">
    <source>
        <dbReference type="PROSITE-ProRule" id="PRU00090"/>
    </source>
</evidence>
<sequence>MKLAASLLTVLSLVQAHYLSQDWSAFGHSTSDGPRCVPIPTNFTLCHGMQYSTMRLPTLLEHDTVAEAIQQSDAWNSLLRLHCHPETKLFLCSLFAPVCLPEVDKIIYPCKSLCEKVKQGCEPRMKQYGFDWPDMMKCSKFPEDNDMCIKPQAQEEVKHSQSKRECASCVQIPTFENLLDNFCNSNTVFKAKLIVLNGTTFKIHRVQRIFKPKSAAKRDKHAEHFKFLNAGDLIQVTDDKIAQCYCPQKSKKGPQNYLIMTDNRMNNILKARLLLPWQQDKVFKNAIKKFNKVDCDTLGKEIRESAMKRSRNGY</sequence>